<evidence type="ECO:0008006" key="5">
    <source>
        <dbReference type="Google" id="ProtNLM"/>
    </source>
</evidence>
<dbReference type="Proteomes" id="UP000696280">
    <property type="component" value="Unassembled WGS sequence"/>
</dbReference>
<dbReference type="SUPFAM" id="SSF54637">
    <property type="entry name" value="Thioesterase/thiol ester dehydrase-isomerase"/>
    <property type="match status" value="2"/>
</dbReference>
<proteinExistence type="predicted"/>
<protein>
    <recommendedName>
        <fullName evidence="5">MaoC-like domain-containing protein</fullName>
    </recommendedName>
</protein>
<dbReference type="AlphaFoldDB" id="A0A9N9KTT5"/>
<dbReference type="GO" id="GO:0004300">
    <property type="term" value="F:enoyl-CoA hydratase activity"/>
    <property type="evidence" value="ECO:0007669"/>
    <property type="project" value="TreeGrafter"/>
</dbReference>
<evidence type="ECO:0000313" key="3">
    <source>
        <dbReference type="EMBL" id="CAG8952005.1"/>
    </source>
</evidence>
<dbReference type="InterPro" id="IPR029069">
    <property type="entry name" value="HotDog_dom_sf"/>
</dbReference>
<dbReference type="Pfam" id="PF01575">
    <property type="entry name" value="MaoC_dehydratas"/>
    <property type="match status" value="1"/>
</dbReference>
<gene>
    <name evidence="3" type="ORF">HYFRA_00000741</name>
</gene>
<dbReference type="OrthoDB" id="60204at2759"/>
<dbReference type="GO" id="GO:0005777">
    <property type="term" value="C:peroxisome"/>
    <property type="evidence" value="ECO:0007669"/>
    <property type="project" value="TreeGrafter"/>
</dbReference>
<organism evidence="3 4">
    <name type="scientific">Hymenoscyphus fraxineus</name>
    <dbReference type="NCBI Taxonomy" id="746836"/>
    <lineage>
        <taxon>Eukaryota</taxon>
        <taxon>Fungi</taxon>
        <taxon>Dikarya</taxon>
        <taxon>Ascomycota</taxon>
        <taxon>Pezizomycotina</taxon>
        <taxon>Leotiomycetes</taxon>
        <taxon>Helotiales</taxon>
        <taxon>Helotiaceae</taxon>
        <taxon>Hymenoscyphus</taxon>
    </lineage>
</organism>
<dbReference type="PANTHER" id="PTHR13078">
    <property type="entry name" value="PEROXISOMAL MULTIFUNCTIONAL ENZYME TYPE 2-RELATED"/>
    <property type="match status" value="1"/>
</dbReference>
<dbReference type="Gene3D" id="3.10.129.10">
    <property type="entry name" value="Hotdog Thioesterase"/>
    <property type="match status" value="2"/>
</dbReference>
<dbReference type="CDD" id="cd03448">
    <property type="entry name" value="HDE_HSD"/>
    <property type="match status" value="1"/>
</dbReference>
<accession>A0A9N9KTT5</accession>
<dbReference type="InterPro" id="IPR002539">
    <property type="entry name" value="MaoC-like_dom"/>
</dbReference>
<dbReference type="EMBL" id="CAJVRL010000045">
    <property type="protein sequence ID" value="CAG8952005.1"/>
    <property type="molecule type" value="Genomic_DNA"/>
</dbReference>
<dbReference type="GO" id="GO:0006635">
    <property type="term" value="P:fatty acid beta-oxidation"/>
    <property type="evidence" value="ECO:0007669"/>
    <property type="project" value="TreeGrafter"/>
</dbReference>
<dbReference type="GO" id="GO:0044594">
    <property type="term" value="F:17-beta-hydroxysteroid dehydrogenase (NAD+) activity"/>
    <property type="evidence" value="ECO:0007669"/>
    <property type="project" value="TreeGrafter"/>
</dbReference>
<sequence length="310" mass="34215">MSTSTAVSWLKRDVLLFAHSIGCKADELHFLYELHPDFQVFPTYPVILSFKDSSQEVIPYDTTLPHPPVPEITPRPPPLDPSKVVDGIRHLKVHKPLPTTTEGRKFSMRKSIVGIYDKGSGTIVHSRHELIDESEGVCYAEVDAQSFYVGQGGWGGTRGPKGIKLDTPKRKPDFVFTEQTGKELSLLYRLNGDYNPLHATPEPGKDMGFPGVILHGLGTWNICAHAIVRTVGSGDGSTLHEFQARFASPVLPGDKLLIDIWNLGFIDGKEDLVDVRFSCRVDGGKVVLKEGQAILKVPIKRSEAKPESKL</sequence>
<dbReference type="Pfam" id="PF22622">
    <property type="entry name" value="MFE-2_hydrat-2_N"/>
    <property type="match status" value="1"/>
</dbReference>
<dbReference type="InterPro" id="IPR054357">
    <property type="entry name" value="MFE-2_N"/>
</dbReference>
<name>A0A9N9KTT5_9HELO</name>
<dbReference type="PANTHER" id="PTHR13078:SF57">
    <property type="entry name" value="DEHYDRATASE, PUTATIVE (AFU_ORTHOLOGUE AFUA_5G00640)-RELATED"/>
    <property type="match status" value="1"/>
</dbReference>
<keyword evidence="4" id="KW-1185">Reference proteome</keyword>
<feature type="domain" description="Peroxisomal multifunctional enzyme type 2-like N-terminal" evidence="2">
    <location>
        <begin position="11"/>
        <end position="150"/>
    </location>
</feature>
<comment type="caution">
    <text evidence="3">The sequence shown here is derived from an EMBL/GenBank/DDBJ whole genome shotgun (WGS) entry which is preliminary data.</text>
</comment>
<evidence type="ECO:0000259" key="1">
    <source>
        <dbReference type="Pfam" id="PF01575"/>
    </source>
</evidence>
<evidence type="ECO:0000259" key="2">
    <source>
        <dbReference type="Pfam" id="PF22622"/>
    </source>
</evidence>
<feature type="domain" description="MaoC-like" evidence="1">
    <location>
        <begin position="167"/>
        <end position="271"/>
    </location>
</feature>
<dbReference type="GO" id="GO:0003857">
    <property type="term" value="F:(3S)-3-hydroxyacyl-CoA dehydrogenase (NAD+) activity"/>
    <property type="evidence" value="ECO:0007669"/>
    <property type="project" value="TreeGrafter"/>
</dbReference>
<reference evidence="3" key="1">
    <citation type="submission" date="2021-07" db="EMBL/GenBank/DDBJ databases">
        <authorList>
            <person name="Durling M."/>
        </authorList>
    </citation>
    <scope>NUCLEOTIDE SEQUENCE</scope>
</reference>
<evidence type="ECO:0000313" key="4">
    <source>
        <dbReference type="Proteomes" id="UP000696280"/>
    </source>
</evidence>